<dbReference type="GO" id="GO:0004674">
    <property type="term" value="F:protein serine/threonine kinase activity"/>
    <property type="evidence" value="ECO:0007669"/>
    <property type="project" value="TreeGrafter"/>
</dbReference>
<feature type="compositionally biased region" description="Basic and acidic residues" evidence="5">
    <location>
        <begin position="603"/>
        <end position="627"/>
    </location>
</feature>
<feature type="region of interest" description="Disordered" evidence="5">
    <location>
        <begin position="510"/>
        <end position="544"/>
    </location>
</feature>
<feature type="binding site" evidence="4">
    <location>
        <position position="76"/>
    </location>
    <ligand>
        <name>ATP</name>
        <dbReference type="ChEBI" id="CHEBI:30616"/>
    </ligand>
</feature>
<evidence type="ECO:0000259" key="6">
    <source>
        <dbReference type="PROSITE" id="PS50011"/>
    </source>
</evidence>
<dbReference type="InterPro" id="IPR011009">
    <property type="entry name" value="Kinase-like_dom_sf"/>
</dbReference>
<dbReference type="Gene3D" id="1.10.510.10">
    <property type="entry name" value="Transferase(Phosphotransferase) domain 1"/>
    <property type="match status" value="1"/>
</dbReference>
<feature type="region of interest" description="Disordered" evidence="5">
    <location>
        <begin position="974"/>
        <end position="998"/>
    </location>
</feature>
<dbReference type="InterPro" id="IPR008271">
    <property type="entry name" value="Ser/Thr_kinase_AS"/>
</dbReference>
<organism evidence="7 8">
    <name type="scientific">Rhizoctonia solani</name>
    <dbReference type="NCBI Taxonomy" id="456999"/>
    <lineage>
        <taxon>Eukaryota</taxon>
        <taxon>Fungi</taxon>
        <taxon>Dikarya</taxon>
        <taxon>Basidiomycota</taxon>
        <taxon>Agaricomycotina</taxon>
        <taxon>Agaricomycetes</taxon>
        <taxon>Cantharellales</taxon>
        <taxon>Ceratobasidiaceae</taxon>
        <taxon>Rhizoctonia</taxon>
    </lineage>
</organism>
<keyword evidence="2 4" id="KW-0067">ATP-binding</keyword>
<dbReference type="InterPro" id="IPR017441">
    <property type="entry name" value="Protein_kinase_ATP_BS"/>
</dbReference>
<dbReference type="SMART" id="SM00220">
    <property type="entry name" value="S_TKc"/>
    <property type="match status" value="1"/>
</dbReference>
<gene>
    <name evidence="7" type="ORF">RHS01_04304</name>
</gene>
<proteinExistence type="inferred from homology"/>
<evidence type="ECO:0000256" key="4">
    <source>
        <dbReference type="PROSITE-ProRule" id="PRU10141"/>
    </source>
</evidence>
<dbReference type="PROSITE" id="PS00107">
    <property type="entry name" value="PROTEIN_KINASE_ATP"/>
    <property type="match status" value="1"/>
</dbReference>
<keyword evidence="1 4" id="KW-0547">Nucleotide-binding</keyword>
<dbReference type="Pfam" id="PF00069">
    <property type="entry name" value="Pkinase"/>
    <property type="match status" value="1"/>
</dbReference>
<evidence type="ECO:0000313" key="7">
    <source>
        <dbReference type="EMBL" id="KAF8756356.1"/>
    </source>
</evidence>
<evidence type="ECO:0000256" key="1">
    <source>
        <dbReference type="ARBA" id="ARBA00022741"/>
    </source>
</evidence>
<dbReference type="PANTHER" id="PTHR24346:SF110">
    <property type="entry name" value="NON-SPECIFIC SERINE_THREONINE PROTEIN KINASE"/>
    <property type="match status" value="1"/>
</dbReference>
<feature type="region of interest" description="Disordered" evidence="5">
    <location>
        <begin position="584"/>
        <end position="682"/>
    </location>
</feature>
<evidence type="ECO:0000256" key="5">
    <source>
        <dbReference type="SAM" id="MobiDB-lite"/>
    </source>
</evidence>
<dbReference type="CDD" id="cd14081">
    <property type="entry name" value="STKc_BRSK1_2"/>
    <property type="match status" value="1"/>
</dbReference>
<comment type="similarity">
    <text evidence="3">Belongs to the asaB hydroxylase/desaturase family.</text>
</comment>
<feature type="domain" description="Protein kinase" evidence="6">
    <location>
        <begin position="47"/>
        <end position="329"/>
    </location>
</feature>
<dbReference type="InterPro" id="IPR044053">
    <property type="entry name" value="AsaB-like"/>
</dbReference>
<dbReference type="PROSITE" id="PS50011">
    <property type="entry name" value="PROTEIN_KINASE_DOM"/>
    <property type="match status" value="1"/>
</dbReference>
<name>A0A8H7IIG8_9AGAM</name>
<comment type="caution">
    <text evidence="7">The sequence shown here is derived from an EMBL/GenBank/DDBJ whole genome shotgun (WGS) entry which is preliminary data.</text>
</comment>
<evidence type="ECO:0000313" key="8">
    <source>
        <dbReference type="Proteomes" id="UP000614334"/>
    </source>
</evidence>
<evidence type="ECO:0000256" key="2">
    <source>
        <dbReference type="ARBA" id="ARBA00022840"/>
    </source>
</evidence>
<dbReference type="GO" id="GO:0005524">
    <property type="term" value="F:ATP binding"/>
    <property type="evidence" value="ECO:0007669"/>
    <property type="project" value="UniProtKB-UniRule"/>
</dbReference>
<feature type="region of interest" description="Disordered" evidence="5">
    <location>
        <begin position="421"/>
        <end position="482"/>
    </location>
</feature>
<accession>A0A8H7IIG8</accession>
<protein>
    <submittedName>
        <fullName evidence="7">Pkinase protein</fullName>
    </submittedName>
</protein>
<dbReference type="GO" id="GO:0035556">
    <property type="term" value="P:intracellular signal transduction"/>
    <property type="evidence" value="ECO:0007669"/>
    <property type="project" value="TreeGrafter"/>
</dbReference>
<dbReference type="PROSITE" id="PS00108">
    <property type="entry name" value="PROTEIN_KINASE_ST"/>
    <property type="match status" value="1"/>
</dbReference>
<dbReference type="GO" id="GO:0005737">
    <property type="term" value="C:cytoplasm"/>
    <property type="evidence" value="ECO:0007669"/>
    <property type="project" value="TreeGrafter"/>
</dbReference>
<dbReference type="EMBL" id="JACYCF010000006">
    <property type="protein sequence ID" value="KAF8756356.1"/>
    <property type="molecule type" value="Genomic_DNA"/>
</dbReference>
<feature type="compositionally biased region" description="Polar residues" evidence="5">
    <location>
        <begin position="660"/>
        <end position="674"/>
    </location>
</feature>
<keyword evidence="7" id="KW-0808">Transferase</keyword>
<keyword evidence="7" id="KW-0418">Kinase</keyword>
<sequence>MPLVTSSPPRLQKLSYHACPTRLEKEQAAAGKDICNLPTDLTEIGPWILGDMIGKGSSGRVKLGKHKYSGKIAAIKIISKNPVLTSKQTLAGMDAKHQKQLQAIHREIVIMKLINHPCIMALYDLQETETEFYLALEYVQGGELFDYIVSRGRLPEPEALFYFKQILYGLDYCHRFNISHRDLKPENILLDKHMNIKIADFGMAALEVANGMLETSCGSPHYASPEIVAGKAYHGASSDVWSCGVVLYALLTSRLPFDHPDIRVLLKKVKVGKFEMNSDISPLAQDLIRRMLVVDPEKRITVSPSRYHTSKRPAQSVVQVRQIFRHPFFKGQTNRLFINPPPPSLGELAMPIGQAERIERAYLDNLCASWEKAFLYLLRQYAERVRENYGEDGEDEYVGSGRTELPKTVFADVTNGALARRRKDVFSKPRPPPVGGVGMERSDRPVVGRTGGGVKMERSDRPRPASLGGQSDEVKTPKDEMRQVAYDDVPDKRGSIYSRDEAWRYEFRHSRDESRYTREEGSRRARPPSVVGPRPNPLTVQDSGEQGLSWALDMGKPPRPTSHLNPMAQAFESVFQDVVVGPEPFKSRWSGEGEPTEGANRVSGDRDRDRGTSSRMSSEDQNRDVARRSRLSPHAEPFILGSLGQPAGKSGRKGKPAPLSLNNPNWQAVSSASQPPTPGIDSPKIGQQPKVTGWFTNLFTFKPVFHVLYSTASIDLTARECTRVLTTFGIQVLKAEGHDVLRCNVERFHDLDGTLITKPVKFRIEVKSNSHILDSPRFDFPGTPLTTTFPSSPYPCVLVMTQEKGAHSTLKAVYARLRAMWKLDALVSPMPITPTLGDCSFSSLLPCAAITVAASSADARRQSSAEMTDGLTDSGINYFTPPADGSKPYQWVDEVDEPPRNWEAVEFPVKVENVRGREKEFTLDSAGFEFHTIPSREKTFESDESIRSVYYEDCVETFKKLTGASRVAIFDHTIRRPRPEGTPDNADNRQPTPESAERRVKMHLPEADVPALLSKRYQLINLWRPIQVPAWQFPLALCDFQTVNTDKVGGDFVPTTLKYKDRDGEVVSVKYNENHQWKYLAGMSPDEIVLIKCFDSRLDGSVATFTPHTAIDDPTTPPDAPERHSIEIRALVFYD</sequence>
<dbReference type="NCBIfam" id="NF041278">
    <property type="entry name" value="CmcJ_NvfI_EfuI"/>
    <property type="match status" value="1"/>
</dbReference>
<dbReference type="FunFam" id="1.10.510.10:FF:000571">
    <property type="entry name" value="Maternal embryonic leucine zipper kinase"/>
    <property type="match status" value="1"/>
</dbReference>
<dbReference type="AlphaFoldDB" id="A0A8H7IIG8"/>
<dbReference type="Proteomes" id="UP000614334">
    <property type="component" value="Unassembled WGS sequence"/>
</dbReference>
<dbReference type="InterPro" id="IPR000719">
    <property type="entry name" value="Prot_kinase_dom"/>
</dbReference>
<feature type="compositionally biased region" description="Basic and acidic residues" evidence="5">
    <location>
        <begin position="472"/>
        <end position="482"/>
    </location>
</feature>
<evidence type="ECO:0000256" key="3">
    <source>
        <dbReference type="ARBA" id="ARBA00023604"/>
    </source>
</evidence>
<feature type="compositionally biased region" description="Basic and acidic residues" evidence="5">
    <location>
        <begin position="510"/>
        <end position="523"/>
    </location>
</feature>
<dbReference type="SUPFAM" id="SSF56112">
    <property type="entry name" value="Protein kinase-like (PK-like)"/>
    <property type="match status" value="1"/>
</dbReference>
<dbReference type="GO" id="GO:0016491">
    <property type="term" value="F:oxidoreductase activity"/>
    <property type="evidence" value="ECO:0007669"/>
    <property type="project" value="InterPro"/>
</dbReference>
<dbReference type="PANTHER" id="PTHR24346">
    <property type="entry name" value="MAP/MICROTUBULE AFFINITY-REGULATING KINASE"/>
    <property type="match status" value="1"/>
</dbReference>
<reference evidence="7" key="1">
    <citation type="submission" date="2020-09" db="EMBL/GenBank/DDBJ databases">
        <title>Comparative genome analyses of four rice-infecting Rhizoctonia solani isolates reveal extensive enrichment of homogalacturonan modification genes.</title>
        <authorList>
            <person name="Lee D.-Y."/>
            <person name="Jeon J."/>
            <person name="Kim K.-T."/>
            <person name="Cheong K."/>
            <person name="Song H."/>
            <person name="Choi G."/>
            <person name="Ko J."/>
            <person name="Opiyo S.O."/>
            <person name="Zuo S."/>
            <person name="Madhav S."/>
            <person name="Lee Y.-H."/>
            <person name="Wang G.-L."/>
        </authorList>
    </citation>
    <scope>NUCLEOTIDE SEQUENCE</scope>
    <source>
        <strain evidence="7">AG1-IA B2</strain>
    </source>
</reference>